<dbReference type="Proteomes" id="UP001601422">
    <property type="component" value="Unassembled WGS sequence"/>
</dbReference>
<reference evidence="1 2" key="1">
    <citation type="submission" date="2024-10" db="EMBL/GenBank/DDBJ databases">
        <title>The Natural Products Discovery Center: Release of the First 8490 Sequenced Strains for Exploring Actinobacteria Biosynthetic Diversity.</title>
        <authorList>
            <person name="Kalkreuter E."/>
            <person name="Kautsar S.A."/>
            <person name="Yang D."/>
            <person name="Bader C.D."/>
            <person name="Teijaro C.N."/>
            <person name="Fluegel L."/>
            <person name="Davis C.M."/>
            <person name="Simpson J.R."/>
            <person name="Lauterbach L."/>
            <person name="Steele A.D."/>
            <person name="Gui C."/>
            <person name="Meng S."/>
            <person name="Li G."/>
            <person name="Viehrig K."/>
            <person name="Ye F."/>
            <person name="Su P."/>
            <person name="Kiefer A.F."/>
            <person name="Nichols A."/>
            <person name="Cepeda A.J."/>
            <person name="Yan W."/>
            <person name="Fan B."/>
            <person name="Jiang Y."/>
            <person name="Adhikari A."/>
            <person name="Zheng C.-J."/>
            <person name="Schuster L."/>
            <person name="Cowan T.M."/>
            <person name="Smanski M.J."/>
            <person name="Chevrette M.G."/>
            <person name="De Carvalho L.P.S."/>
            <person name="Shen B."/>
        </authorList>
    </citation>
    <scope>NUCLEOTIDE SEQUENCE [LARGE SCALE GENOMIC DNA]</scope>
    <source>
        <strain evidence="1 2">NPDC005497</strain>
    </source>
</reference>
<proteinExistence type="predicted"/>
<gene>
    <name evidence="1" type="ORF">ACFYQT_40635</name>
</gene>
<organism evidence="1 2">
    <name type="scientific">Streptomyces tibetensis</name>
    <dbReference type="NCBI Taxonomy" id="2382123"/>
    <lineage>
        <taxon>Bacteria</taxon>
        <taxon>Bacillati</taxon>
        <taxon>Actinomycetota</taxon>
        <taxon>Actinomycetes</taxon>
        <taxon>Kitasatosporales</taxon>
        <taxon>Streptomycetaceae</taxon>
        <taxon>Streptomyces</taxon>
    </lineage>
</organism>
<comment type="caution">
    <text evidence="1">The sequence shown here is derived from an EMBL/GenBank/DDBJ whole genome shotgun (WGS) entry which is preliminary data.</text>
</comment>
<sequence>MIFNLRGVALADVASAATVIAAAIPEPGVSKALALMAGLVTVLAKRAKRKNKALGVKWCSVPVGGLIPFFHDDM</sequence>
<name>A0ABW6NAB2_9ACTN</name>
<protein>
    <recommendedName>
        <fullName evidence="3">PEP-CTERM protein-sorting domain-containing protein</fullName>
    </recommendedName>
</protein>
<evidence type="ECO:0000313" key="1">
    <source>
        <dbReference type="EMBL" id="MFF0009703.1"/>
    </source>
</evidence>
<accession>A0ABW6NAB2</accession>
<dbReference type="RefSeq" id="WP_362053373.1">
    <property type="nucleotide sequence ID" value="NZ_JBEXWN010000033.1"/>
</dbReference>
<evidence type="ECO:0008006" key="3">
    <source>
        <dbReference type="Google" id="ProtNLM"/>
    </source>
</evidence>
<dbReference type="EMBL" id="JBIAJP010000022">
    <property type="protein sequence ID" value="MFF0009703.1"/>
    <property type="molecule type" value="Genomic_DNA"/>
</dbReference>
<keyword evidence="2" id="KW-1185">Reference proteome</keyword>
<evidence type="ECO:0000313" key="2">
    <source>
        <dbReference type="Proteomes" id="UP001601422"/>
    </source>
</evidence>